<evidence type="ECO:0000256" key="1">
    <source>
        <dbReference type="SAM" id="MobiDB-lite"/>
    </source>
</evidence>
<dbReference type="InterPro" id="IPR012942">
    <property type="entry name" value="SRR1-like"/>
</dbReference>
<reference evidence="3 4" key="1">
    <citation type="submission" date="2018-06" db="EMBL/GenBank/DDBJ databases">
        <title>Genome Sequence of the Brown Rot Fungal Pathogen Monilinia fructigena.</title>
        <authorList>
            <person name="Landi L."/>
            <person name="De Miccolis Angelini R.M."/>
            <person name="Pollastro S."/>
            <person name="Abate D."/>
            <person name="Faretra F."/>
            <person name="Romanazzi G."/>
        </authorList>
    </citation>
    <scope>NUCLEOTIDE SEQUENCE [LARGE SCALE GENOMIC DNA]</scope>
    <source>
        <strain evidence="3 4">Mfrg269</strain>
    </source>
</reference>
<dbReference type="OrthoDB" id="5318346at2759"/>
<accession>A0A395ILB4</accession>
<dbReference type="Pfam" id="PF07985">
    <property type="entry name" value="SRR1"/>
    <property type="match status" value="1"/>
</dbReference>
<dbReference type="PANTHER" id="PTHR42080:SF1">
    <property type="entry name" value="SRR1-LIKE DOMAIN-CONTAINING PROTEIN"/>
    <property type="match status" value="1"/>
</dbReference>
<dbReference type="AlphaFoldDB" id="A0A395ILB4"/>
<evidence type="ECO:0000313" key="3">
    <source>
        <dbReference type="EMBL" id="RAL61060.1"/>
    </source>
</evidence>
<evidence type="ECO:0000313" key="4">
    <source>
        <dbReference type="Proteomes" id="UP000249056"/>
    </source>
</evidence>
<feature type="domain" description="SRR1-like" evidence="2">
    <location>
        <begin position="51"/>
        <end position="173"/>
    </location>
</feature>
<proteinExistence type="predicted"/>
<evidence type="ECO:0000259" key="2">
    <source>
        <dbReference type="Pfam" id="PF07985"/>
    </source>
</evidence>
<dbReference type="PANTHER" id="PTHR42080">
    <property type="entry name" value="SRR1 DOMAIN-CONTAINING PROTEIN"/>
    <property type="match status" value="1"/>
</dbReference>
<feature type="compositionally biased region" description="Low complexity" evidence="1">
    <location>
        <begin position="1"/>
        <end position="17"/>
    </location>
</feature>
<feature type="region of interest" description="Disordered" evidence="1">
    <location>
        <begin position="1"/>
        <end position="21"/>
    </location>
</feature>
<comment type="caution">
    <text evidence="3">The sequence shown here is derived from an EMBL/GenBank/DDBJ whole genome shotgun (WGS) entry which is preliminary data.</text>
</comment>
<protein>
    <recommendedName>
        <fullName evidence="2">SRR1-like domain-containing protein</fullName>
    </recommendedName>
</protein>
<dbReference type="Proteomes" id="UP000249056">
    <property type="component" value="Unassembled WGS sequence"/>
</dbReference>
<organism evidence="3 4">
    <name type="scientific">Monilinia fructigena</name>
    <dbReference type="NCBI Taxonomy" id="38457"/>
    <lineage>
        <taxon>Eukaryota</taxon>
        <taxon>Fungi</taxon>
        <taxon>Dikarya</taxon>
        <taxon>Ascomycota</taxon>
        <taxon>Pezizomycotina</taxon>
        <taxon>Leotiomycetes</taxon>
        <taxon>Helotiales</taxon>
        <taxon>Sclerotiniaceae</taxon>
        <taxon>Monilinia</taxon>
    </lineage>
</organism>
<keyword evidence="4" id="KW-1185">Reference proteome</keyword>
<name>A0A395ILB4_9HELO</name>
<sequence>MSSTSSSDLQSSSPSNSWDQGDLIKHELEDGRLLLLREDEEKKLRALVGSMKEGKVKPRNVVCIALGSLHNGRVSSRERSFVQLAARLKFIQLLGIPQNAKKIIQDPALSPGGARFLDRFSFQIVTDPEAINAIDGETLLFYIRGYDMITERIMDRPRPAVFISDRSIEVQVDRDEDVRSVGQKNRATIVMRKLFDSEKVPRIGEGDGMVEASLYWRRATVKYKVQKFVDAAMETVIVYLLQGKIVVRRSGEL</sequence>
<gene>
    <name evidence="3" type="ORF">DID88_010401</name>
</gene>
<dbReference type="EMBL" id="QKRW01000034">
    <property type="protein sequence ID" value="RAL61060.1"/>
    <property type="molecule type" value="Genomic_DNA"/>
</dbReference>